<keyword evidence="3" id="KW-0378">Hydrolase</keyword>
<dbReference type="GO" id="GO:0006508">
    <property type="term" value="P:proteolysis"/>
    <property type="evidence" value="ECO:0007669"/>
    <property type="project" value="UniProtKB-KW"/>
</dbReference>
<dbReference type="GO" id="GO:0008234">
    <property type="term" value="F:cysteine-type peptidase activity"/>
    <property type="evidence" value="ECO:0007669"/>
    <property type="project" value="UniProtKB-KW"/>
</dbReference>
<evidence type="ECO:0000313" key="6">
    <source>
        <dbReference type="EMBL" id="PKZ40725.1"/>
    </source>
</evidence>
<dbReference type="InterPro" id="IPR000064">
    <property type="entry name" value="NLP_P60_dom"/>
</dbReference>
<dbReference type="Gene3D" id="3.90.1720.10">
    <property type="entry name" value="endopeptidase domain like (from Nostoc punctiforme)"/>
    <property type="match status" value="1"/>
</dbReference>
<reference evidence="6 7" key="1">
    <citation type="submission" date="2017-12" db="EMBL/GenBank/DDBJ databases">
        <title>Phylogenetic diversity of female urinary microbiome.</title>
        <authorList>
            <person name="Thomas-White K."/>
            <person name="Wolfe A.J."/>
        </authorList>
    </citation>
    <scope>NUCLEOTIDE SEQUENCE [LARGE SCALE GENOMIC DNA]</scope>
    <source>
        <strain evidence="6 7">UMB1298</strain>
    </source>
</reference>
<dbReference type="RefSeq" id="WP_144043104.1">
    <property type="nucleotide sequence ID" value="NZ_PKIZ01000075.1"/>
</dbReference>
<evidence type="ECO:0000256" key="4">
    <source>
        <dbReference type="ARBA" id="ARBA00022807"/>
    </source>
</evidence>
<keyword evidence="4" id="KW-0788">Thiol protease</keyword>
<evidence type="ECO:0000256" key="2">
    <source>
        <dbReference type="ARBA" id="ARBA00022670"/>
    </source>
</evidence>
<name>A0A2I1P7X8_9MICO</name>
<dbReference type="EMBL" id="PKIZ01000075">
    <property type="protein sequence ID" value="PKZ40725.1"/>
    <property type="molecule type" value="Genomic_DNA"/>
</dbReference>
<proteinExistence type="inferred from homology"/>
<keyword evidence="7" id="KW-1185">Reference proteome</keyword>
<comment type="similarity">
    <text evidence="1">Belongs to the peptidase C40 family.</text>
</comment>
<evidence type="ECO:0000259" key="5">
    <source>
        <dbReference type="Pfam" id="PF00877"/>
    </source>
</evidence>
<dbReference type="OrthoDB" id="9815778at2"/>
<protein>
    <recommendedName>
        <fullName evidence="5">NlpC/P60 domain-containing protein</fullName>
    </recommendedName>
</protein>
<dbReference type="AlphaFoldDB" id="A0A2I1P7X8"/>
<feature type="non-terminal residue" evidence="6">
    <location>
        <position position="1"/>
    </location>
</feature>
<evidence type="ECO:0000313" key="7">
    <source>
        <dbReference type="Proteomes" id="UP000234206"/>
    </source>
</evidence>
<organism evidence="6 7">
    <name type="scientific">Kytococcus schroeteri</name>
    <dbReference type="NCBI Taxonomy" id="138300"/>
    <lineage>
        <taxon>Bacteria</taxon>
        <taxon>Bacillati</taxon>
        <taxon>Actinomycetota</taxon>
        <taxon>Actinomycetes</taxon>
        <taxon>Micrococcales</taxon>
        <taxon>Kytococcaceae</taxon>
        <taxon>Kytococcus</taxon>
    </lineage>
</organism>
<comment type="caution">
    <text evidence="6">The sequence shown here is derived from an EMBL/GenBank/DDBJ whole genome shotgun (WGS) entry which is preliminary data.</text>
</comment>
<dbReference type="SUPFAM" id="SSF54001">
    <property type="entry name" value="Cysteine proteinases"/>
    <property type="match status" value="1"/>
</dbReference>
<evidence type="ECO:0000256" key="3">
    <source>
        <dbReference type="ARBA" id="ARBA00022801"/>
    </source>
</evidence>
<accession>A0A2I1P7X8</accession>
<feature type="domain" description="NlpC/P60" evidence="5">
    <location>
        <begin position="1"/>
        <end position="40"/>
    </location>
</feature>
<evidence type="ECO:0000256" key="1">
    <source>
        <dbReference type="ARBA" id="ARBA00007074"/>
    </source>
</evidence>
<keyword evidence="2" id="KW-0645">Protease</keyword>
<dbReference type="InterPro" id="IPR038765">
    <property type="entry name" value="Papain-like_cys_pep_sf"/>
</dbReference>
<sequence length="52" mass="5505">SEAKRGDMLFWPGHVALYLGDGKMIEAPQSGDVVKISDVRWGGALSAASRSS</sequence>
<gene>
    <name evidence="6" type="ORF">CYJ76_11560</name>
</gene>
<dbReference type="Pfam" id="PF00877">
    <property type="entry name" value="NLPC_P60"/>
    <property type="match status" value="1"/>
</dbReference>
<dbReference type="Proteomes" id="UP000234206">
    <property type="component" value="Unassembled WGS sequence"/>
</dbReference>